<dbReference type="GO" id="GO:0004674">
    <property type="term" value="F:protein serine/threonine kinase activity"/>
    <property type="evidence" value="ECO:0007669"/>
    <property type="project" value="UniProtKB-KW"/>
</dbReference>
<dbReference type="InterPro" id="IPR001245">
    <property type="entry name" value="Ser-Thr/Tyr_kinase_cat_dom"/>
</dbReference>
<evidence type="ECO:0000313" key="15">
    <source>
        <dbReference type="EMBL" id="CAJ1947156.1"/>
    </source>
</evidence>
<protein>
    <recommendedName>
        <fullName evidence="14">Protein kinase domain-containing protein</fullName>
    </recommendedName>
</protein>
<organism evidence="15 16">
    <name type="scientific">Sphenostylis stenocarpa</name>
    <dbReference type="NCBI Taxonomy" id="92480"/>
    <lineage>
        <taxon>Eukaryota</taxon>
        <taxon>Viridiplantae</taxon>
        <taxon>Streptophyta</taxon>
        <taxon>Embryophyta</taxon>
        <taxon>Tracheophyta</taxon>
        <taxon>Spermatophyta</taxon>
        <taxon>Magnoliopsida</taxon>
        <taxon>eudicotyledons</taxon>
        <taxon>Gunneridae</taxon>
        <taxon>Pentapetalae</taxon>
        <taxon>rosids</taxon>
        <taxon>fabids</taxon>
        <taxon>Fabales</taxon>
        <taxon>Fabaceae</taxon>
        <taxon>Papilionoideae</taxon>
        <taxon>50 kb inversion clade</taxon>
        <taxon>NPAAA clade</taxon>
        <taxon>indigoferoid/millettioid clade</taxon>
        <taxon>Phaseoleae</taxon>
        <taxon>Sphenostylis</taxon>
    </lineage>
</organism>
<dbReference type="FunFam" id="1.10.510.10:FF:000252">
    <property type="entry name" value="Receptor-like protein kinase FERONIA"/>
    <property type="match status" value="1"/>
</dbReference>
<keyword evidence="9 12" id="KW-1133">Transmembrane helix</keyword>
<dbReference type="GO" id="GO:0005524">
    <property type="term" value="F:ATP binding"/>
    <property type="evidence" value="ECO:0007669"/>
    <property type="project" value="UniProtKB-KW"/>
</dbReference>
<evidence type="ECO:0000256" key="11">
    <source>
        <dbReference type="ARBA" id="ARBA00023180"/>
    </source>
</evidence>
<keyword evidence="3" id="KW-0808">Transferase</keyword>
<evidence type="ECO:0000313" key="16">
    <source>
        <dbReference type="Proteomes" id="UP001189624"/>
    </source>
</evidence>
<accession>A0AA86SN84</accession>
<evidence type="ECO:0000256" key="1">
    <source>
        <dbReference type="ARBA" id="ARBA00004479"/>
    </source>
</evidence>
<evidence type="ECO:0000256" key="12">
    <source>
        <dbReference type="SAM" id="Phobius"/>
    </source>
</evidence>
<dbReference type="FunFam" id="2.60.120.430:FF:000003">
    <property type="entry name" value="FERONIA receptor-like kinase"/>
    <property type="match status" value="1"/>
</dbReference>
<dbReference type="PANTHER" id="PTHR34590">
    <property type="entry name" value="OS03G0124300 PROTEIN-RELATED"/>
    <property type="match status" value="1"/>
</dbReference>
<evidence type="ECO:0000256" key="10">
    <source>
        <dbReference type="ARBA" id="ARBA00023136"/>
    </source>
</evidence>
<keyword evidence="4 12" id="KW-0812">Transmembrane</keyword>
<dbReference type="Gene3D" id="3.30.200.20">
    <property type="entry name" value="Phosphorylase Kinase, domain 1"/>
    <property type="match status" value="2"/>
</dbReference>
<dbReference type="Gramene" id="rna-AYBTSS11_LOCUS12514">
    <property type="protein sequence ID" value="CAJ1947156.1"/>
    <property type="gene ID" value="gene-AYBTSS11_LOCUS12514"/>
</dbReference>
<dbReference type="SUPFAM" id="SSF56112">
    <property type="entry name" value="Protein kinase-like (PK-like)"/>
    <property type="match status" value="1"/>
</dbReference>
<dbReference type="Pfam" id="PF07714">
    <property type="entry name" value="PK_Tyr_Ser-Thr"/>
    <property type="match status" value="1"/>
</dbReference>
<dbReference type="InterPro" id="IPR008271">
    <property type="entry name" value="Ser/Thr_kinase_AS"/>
</dbReference>
<dbReference type="InterPro" id="IPR024788">
    <property type="entry name" value="Malectin-like_Carb-bd_dom"/>
</dbReference>
<keyword evidence="2" id="KW-0723">Serine/threonine-protein kinase</keyword>
<evidence type="ECO:0000256" key="2">
    <source>
        <dbReference type="ARBA" id="ARBA00022527"/>
    </source>
</evidence>
<feature type="transmembrane region" description="Helical" evidence="12">
    <location>
        <begin position="424"/>
        <end position="446"/>
    </location>
</feature>
<keyword evidence="7" id="KW-0418">Kinase</keyword>
<comment type="subcellular location">
    <subcellularLocation>
        <location evidence="1">Membrane</location>
        <topology evidence="1">Single-pass type I membrane protein</topology>
    </subcellularLocation>
</comment>
<dbReference type="Pfam" id="PF12819">
    <property type="entry name" value="Malectin_like"/>
    <property type="match status" value="1"/>
</dbReference>
<dbReference type="AlphaFoldDB" id="A0AA86SN84"/>
<name>A0AA86SN84_9FABA</name>
<proteinExistence type="predicted"/>
<gene>
    <name evidence="15" type="ORF">AYBTSS11_LOCUS12514</name>
</gene>
<keyword evidence="11" id="KW-0325">Glycoprotein</keyword>
<feature type="chain" id="PRO_5041638236" description="Protein kinase domain-containing protein" evidence="13">
    <location>
        <begin position="26"/>
        <end position="807"/>
    </location>
</feature>
<dbReference type="Proteomes" id="UP001189624">
    <property type="component" value="Chromosome 4"/>
</dbReference>
<dbReference type="PROSITE" id="PS00108">
    <property type="entry name" value="PROTEIN_KINASE_ST"/>
    <property type="match status" value="1"/>
</dbReference>
<dbReference type="InterPro" id="IPR000719">
    <property type="entry name" value="Prot_kinase_dom"/>
</dbReference>
<dbReference type="SMART" id="SM00220">
    <property type="entry name" value="S_TKc"/>
    <property type="match status" value="1"/>
</dbReference>
<evidence type="ECO:0000259" key="14">
    <source>
        <dbReference type="PROSITE" id="PS50011"/>
    </source>
</evidence>
<keyword evidence="16" id="KW-1185">Reference proteome</keyword>
<evidence type="ECO:0000256" key="8">
    <source>
        <dbReference type="ARBA" id="ARBA00022840"/>
    </source>
</evidence>
<dbReference type="GO" id="GO:0010038">
    <property type="term" value="P:response to metal ion"/>
    <property type="evidence" value="ECO:0007669"/>
    <property type="project" value="UniProtKB-ARBA"/>
</dbReference>
<dbReference type="InterPro" id="IPR011009">
    <property type="entry name" value="Kinase-like_dom_sf"/>
</dbReference>
<evidence type="ECO:0000256" key="13">
    <source>
        <dbReference type="SAM" id="SignalP"/>
    </source>
</evidence>
<dbReference type="FunFam" id="2.60.120.430:FF:000007">
    <property type="entry name" value="FERONIA receptor-like kinase"/>
    <property type="match status" value="1"/>
</dbReference>
<evidence type="ECO:0000256" key="4">
    <source>
        <dbReference type="ARBA" id="ARBA00022692"/>
    </source>
</evidence>
<dbReference type="PANTHER" id="PTHR34590:SF15">
    <property type="entry name" value="PROTEIN KINASE DOMAIN-CONTAINING PROTEIN"/>
    <property type="match status" value="1"/>
</dbReference>
<dbReference type="Gene3D" id="2.60.120.430">
    <property type="entry name" value="Galactose-binding lectin"/>
    <property type="match status" value="2"/>
</dbReference>
<dbReference type="GO" id="GO:0016020">
    <property type="term" value="C:membrane"/>
    <property type="evidence" value="ECO:0007669"/>
    <property type="project" value="UniProtKB-SubCell"/>
</dbReference>
<evidence type="ECO:0000256" key="9">
    <source>
        <dbReference type="ARBA" id="ARBA00022989"/>
    </source>
</evidence>
<evidence type="ECO:0000256" key="3">
    <source>
        <dbReference type="ARBA" id="ARBA00022679"/>
    </source>
</evidence>
<reference evidence="15" key="1">
    <citation type="submission" date="2023-10" db="EMBL/GenBank/DDBJ databases">
        <authorList>
            <person name="Domelevo Entfellner J.-B."/>
        </authorList>
    </citation>
    <scope>NUCLEOTIDE SEQUENCE</scope>
</reference>
<keyword evidence="5 13" id="KW-0732">Signal</keyword>
<dbReference type="InterPro" id="IPR045272">
    <property type="entry name" value="ANXUR1/2-like"/>
</dbReference>
<keyword evidence="6" id="KW-0547">Nucleotide-binding</keyword>
<sequence length="807" mass="91459">MRFNSITSLKFFLLYLFTLFTDLQAYTPVNHFTISCGTIGTSYDGERTWTGDTGSMILSHQEGTVSANATTPQSNTTLQVPYTTGRLSRSQFNYSFPVTPGSNFLRLFFYPASYPSFPSTRASFTVHCNQFTLLNDFNFDAEDKKPIFREYVINVYNGERLNLSFTPSQPNSYAFINGIEVFSMPSNLYYMSAHDAGFKLVGTDTLYYVRTNTALQTEYRLKVGGQGISPRNDTGLFRNWADLDEHYLIKQENPNNNDLVGDVDVADGKMNITVNPDYVAPKELYRTARTTKRSLKLTWEFAVDPGFSYLLRLHFCELDPNITKIGDRVFFIYIGSDLVGDRADVMRWSQQQKGLAVQKNYVVLIPKNDTQKKVSLSLQLHPYENSSNPFLNGLEIFKISDSNNLARPNAQNGITVEKRRSRKLIIIIAGVVSGVLFLSLVCFFVVSWARSKFGPHFSTHGPSTNAKFYRNYQWPFDLLCQRFSLIEIKAATNNFDDACVVGIGGFGHVYKGFINDISIPVSIKQLKPGSEQGFINGNSIPVAIKRLKPGSKQGAEEFVNEIEMLSQLRHRNLVPLIGYCNNEKEMILVYNFMARGNLRDHLYNSDKPPLPWKRRLQICIDAAHGLHYLHRCAKTYTIIHSDVKTTNILLDEEWVAKVSDFGLSRIEPTGGSEAHICTTAVKGSFGYIDPEYYKRQHLTEKSDVYSFGVVLFEVLCARPPLIHTPEPRQESLGNWVRYCYKNGTMAQILDPTLKGKIAPKCFRMFCDIGVSCLSEVGTQRPSMNDIVSNLMFALQLQESAENEERRN</sequence>
<evidence type="ECO:0000256" key="5">
    <source>
        <dbReference type="ARBA" id="ARBA00022729"/>
    </source>
</evidence>
<dbReference type="Gene3D" id="1.10.510.10">
    <property type="entry name" value="Transferase(Phosphotransferase) domain 1"/>
    <property type="match status" value="1"/>
</dbReference>
<feature type="domain" description="Protein kinase" evidence="14">
    <location>
        <begin position="495"/>
        <end position="792"/>
    </location>
</feature>
<dbReference type="PROSITE" id="PS50011">
    <property type="entry name" value="PROTEIN_KINASE_DOM"/>
    <property type="match status" value="1"/>
</dbReference>
<keyword evidence="8" id="KW-0067">ATP-binding</keyword>
<dbReference type="GO" id="GO:0004714">
    <property type="term" value="F:transmembrane receptor protein tyrosine kinase activity"/>
    <property type="evidence" value="ECO:0007669"/>
    <property type="project" value="InterPro"/>
</dbReference>
<evidence type="ECO:0000256" key="6">
    <source>
        <dbReference type="ARBA" id="ARBA00022741"/>
    </source>
</evidence>
<feature type="signal peptide" evidence="13">
    <location>
        <begin position="1"/>
        <end position="25"/>
    </location>
</feature>
<dbReference type="EMBL" id="OY731401">
    <property type="protein sequence ID" value="CAJ1947156.1"/>
    <property type="molecule type" value="Genomic_DNA"/>
</dbReference>
<evidence type="ECO:0000256" key="7">
    <source>
        <dbReference type="ARBA" id="ARBA00022777"/>
    </source>
</evidence>
<keyword evidence="10 12" id="KW-0472">Membrane</keyword>